<evidence type="ECO:0000256" key="1">
    <source>
        <dbReference type="SAM" id="MobiDB-lite"/>
    </source>
</evidence>
<comment type="caution">
    <text evidence="2">The sequence shown here is derived from an EMBL/GenBank/DDBJ whole genome shotgun (WGS) entry which is preliminary data.</text>
</comment>
<proteinExistence type="predicted"/>
<feature type="region of interest" description="Disordered" evidence="1">
    <location>
        <begin position="59"/>
        <end position="80"/>
    </location>
</feature>
<sequence length="80" mass="8432">MLLSAIQAMAERNLSVCRKCHKRKPIKGINMTALCLVSKAAPSVAPTAHGHQGFGCGSSNSHSSIAHNSHSNGSFETKTE</sequence>
<reference evidence="2 3" key="1">
    <citation type="submission" date="2015-07" db="EMBL/GenBank/DDBJ databases">
        <title>Whole genome sequence of Herpetosiphon geysericola DSM 7119.</title>
        <authorList>
            <person name="Hemp J."/>
            <person name="Ward L.M."/>
            <person name="Pace L.A."/>
            <person name="Fischer W.W."/>
        </authorList>
    </citation>
    <scope>NUCLEOTIDE SEQUENCE [LARGE SCALE GENOMIC DNA]</scope>
    <source>
        <strain evidence="2 3">DSM 7119</strain>
    </source>
</reference>
<dbReference type="AlphaFoldDB" id="A0A0P6Y754"/>
<dbReference type="EMBL" id="LGKP01000035">
    <property type="protein sequence ID" value="KPL81272.1"/>
    <property type="molecule type" value="Genomic_DNA"/>
</dbReference>
<organism evidence="2 3">
    <name type="scientific">Herpetosiphon geysericola</name>
    <dbReference type="NCBI Taxonomy" id="70996"/>
    <lineage>
        <taxon>Bacteria</taxon>
        <taxon>Bacillati</taxon>
        <taxon>Chloroflexota</taxon>
        <taxon>Chloroflexia</taxon>
        <taxon>Herpetosiphonales</taxon>
        <taxon>Herpetosiphonaceae</taxon>
        <taxon>Herpetosiphon</taxon>
    </lineage>
</organism>
<protein>
    <submittedName>
        <fullName evidence="2">Uncharacterized protein</fullName>
    </submittedName>
</protein>
<dbReference type="Proteomes" id="UP000050277">
    <property type="component" value="Unassembled WGS sequence"/>
</dbReference>
<accession>A0A0P6Y754</accession>
<evidence type="ECO:0000313" key="3">
    <source>
        <dbReference type="Proteomes" id="UP000050277"/>
    </source>
</evidence>
<keyword evidence="3" id="KW-1185">Reference proteome</keyword>
<dbReference type="STRING" id="70996.SE18_21590"/>
<gene>
    <name evidence="2" type="ORF">SE18_21590</name>
</gene>
<feature type="compositionally biased region" description="Low complexity" evidence="1">
    <location>
        <begin position="59"/>
        <end position="74"/>
    </location>
</feature>
<evidence type="ECO:0000313" key="2">
    <source>
        <dbReference type="EMBL" id="KPL81272.1"/>
    </source>
</evidence>
<name>A0A0P6Y754_9CHLR</name>